<evidence type="ECO:0000256" key="3">
    <source>
        <dbReference type="ARBA" id="ARBA00006341"/>
    </source>
</evidence>
<dbReference type="InterPro" id="IPR054480">
    <property type="entry name" value="AHAS_small-like_ACT"/>
</dbReference>
<evidence type="ECO:0000313" key="10">
    <source>
        <dbReference type="EMBL" id="MDF4026225.1"/>
    </source>
</evidence>
<evidence type="ECO:0000256" key="2">
    <source>
        <dbReference type="ARBA" id="ARBA00005025"/>
    </source>
</evidence>
<comment type="similarity">
    <text evidence="3 8">Belongs to the acetolactate synthase small subunit family.</text>
</comment>
<dbReference type="InterPro" id="IPR039557">
    <property type="entry name" value="AHAS_ACT"/>
</dbReference>
<dbReference type="InterPro" id="IPR045865">
    <property type="entry name" value="ACT-like_dom_sf"/>
</dbReference>
<dbReference type="Pfam" id="PF22629">
    <property type="entry name" value="ACT_AHAS_ss"/>
    <property type="match status" value="1"/>
</dbReference>
<evidence type="ECO:0000256" key="4">
    <source>
        <dbReference type="ARBA" id="ARBA00011744"/>
    </source>
</evidence>
<evidence type="ECO:0000256" key="1">
    <source>
        <dbReference type="ARBA" id="ARBA00004974"/>
    </source>
</evidence>
<dbReference type="InterPro" id="IPR004789">
    <property type="entry name" value="Acetalactate_synth_ssu"/>
</dbReference>
<dbReference type="NCBIfam" id="NF008864">
    <property type="entry name" value="PRK11895.1"/>
    <property type="match status" value="1"/>
</dbReference>
<evidence type="ECO:0000256" key="6">
    <source>
        <dbReference type="ARBA" id="ARBA00023304"/>
    </source>
</evidence>
<keyword evidence="5 8" id="KW-0028">Amino-acid biosynthesis</keyword>
<comment type="catalytic activity">
    <reaction evidence="7 8">
        <text>2 pyruvate + H(+) = (2S)-2-acetolactate + CO2</text>
        <dbReference type="Rhea" id="RHEA:25249"/>
        <dbReference type="ChEBI" id="CHEBI:15361"/>
        <dbReference type="ChEBI" id="CHEBI:15378"/>
        <dbReference type="ChEBI" id="CHEBI:16526"/>
        <dbReference type="ChEBI" id="CHEBI:58476"/>
        <dbReference type="EC" id="2.2.1.6"/>
    </reaction>
</comment>
<comment type="caution">
    <text evidence="10">The sequence shown here is derived from an EMBL/GenBank/DDBJ whole genome shotgun (WGS) entry which is preliminary data.</text>
</comment>
<comment type="function">
    <text evidence="8">Catalyzes the conversion of 2 pyruvate molecules into acetolactate in the first common step of the biosynthetic pathway of the branched-amino acids such as leucine, isoleucine, and valine.</text>
</comment>
<dbReference type="EC" id="2.2.1.6" evidence="8"/>
<proteinExistence type="inferred from homology"/>
<dbReference type="InterPro" id="IPR002912">
    <property type="entry name" value="ACT_dom"/>
</dbReference>
<feature type="domain" description="ACT" evidence="9">
    <location>
        <begin position="4"/>
        <end position="78"/>
    </location>
</feature>
<comment type="subunit">
    <text evidence="4 8">Dimer of large and small chains.</text>
</comment>
<dbReference type="Pfam" id="PF10369">
    <property type="entry name" value="ALS_ss_C"/>
    <property type="match status" value="1"/>
</dbReference>
<comment type="pathway">
    <text evidence="2 8">Amino-acid biosynthesis; L-valine biosynthesis; L-valine from pyruvate: step 1/4.</text>
</comment>
<dbReference type="Proteomes" id="UP001528850">
    <property type="component" value="Unassembled WGS sequence"/>
</dbReference>
<organism evidence="10 11">
    <name type="scientific">Luteibacter sahnii</name>
    <dbReference type="NCBI Taxonomy" id="3021977"/>
    <lineage>
        <taxon>Bacteria</taxon>
        <taxon>Pseudomonadati</taxon>
        <taxon>Pseudomonadota</taxon>
        <taxon>Gammaproteobacteria</taxon>
        <taxon>Lysobacterales</taxon>
        <taxon>Rhodanobacteraceae</taxon>
        <taxon>Luteibacter</taxon>
    </lineage>
</organism>
<keyword evidence="8 10" id="KW-0808">Transferase</keyword>
<dbReference type="GO" id="GO:0003984">
    <property type="term" value="F:acetolactate synthase activity"/>
    <property type="evidence" value="ECO:0007669"/>
    <property type="project" value="UniProtKB-EC"/>
</dbReference>
<dbReference type="PANTHER" id="PTHR30239:SF0">
    <property type="entry name" value="ACETOLACTATE SYNTHASE SMALL SUBUNIT 1, CHLOROPLASTIC"/>
    <property type="match status" value="1"/>
</dbReference>
<dbReference type="NCBIfam" id="TIGR00119">
    <property type="entry name" value="acolac_sm"/>
    <property type="match status" value="1"/>
</dbReference>
<evidence type="ECO:0000313" key="11">
    <source>
        <dbReference type="Proteomes" id="UP001528850"/>
    </source>
</evidence>
<dbReference type="CDD" id="cd04878">
    <property type="entry name" value="ACT_AHAS"/>
    <property type="match status" value="1"/>
</dbReference>
<dbReference type="InterPro" id="IPR019455">
    <property type="entry name" value="Acetolactate_synth_ssu_C"/>
</dbReference>
<reference evidence="10 11" key="1">
    <citation type="journal article" date="2024" name="Curr. Microbiol.">
        <title>Luteibacter sahnii sp. nov., A Novel Yellow-Colored Xanthomonadin Pigment Producing Probiotic Bacterium from Healthy Rice Seed Microbiome.</title>
        <authorList>
            <person name="Jaiswal G."/>
            <person name="Rana R."/>
            <person name="Nayak P.K."/>
            <person name="Chouhan R."/>
            <person name="Gandhi S.G."/>
            <person name="Patel H.K."/>
            <person name="Patil P.B."/>
        </authorList>
    </citation>
    <scope>NUCLEOTIDE SEQUENCE [LARGE SCALE GENOMIC DNA]</scope>
    <source>
        <strain evidence="10 11">PPL201</strain>
    </source>
</reference>
<protein>
    <recommendedName>
        <fullName evidence="8">Acetolactate synthase small subunit</fullName>
        <shortName evidence="8">AHAS</shortName>
        <shortName evidence="8">ALS</shortName>
        <ecNumber evidence="8">2.2.1.6</ecNumber>
    </recommendedName>
    <alternativeName>
        <fullName evidence="8">Acetohydroxy-acid synthase small subunit</fullName>
    </alternativeName>
</protein>
<keyword evidence="6 8" id="KW-0100">Branched-chain amino acid biosynthesis</keyword>
<dbReference type="PANTHER" id="PTHR30239">
    <property type="entry name" value="ACETOLACTATE SYNTHASE SMALL SUBUNIT"/>
    <property type="match status" value="1"/>
</dbReference>
<sequence>MRHLISMLLQNEAGALARVAGLFASRGYNIESLTVAATHDEDVSRLTLVVFGDDITVDQVVKQTAKLVDVIDIAELTRRDHLERELSVVRVESVGEALATYVAKSGARVLQREGDMAILEYTGRTDEVDGFIGGLRGVARITDHARSGVAAVERTAVAVGLSSA</sequence>
<dbReference type="InterPro" id="IPR027271">
    <property type="entry name" value="Acetolactate_synth/TF_NikR_C"/>
</dbReference>
<evidence type="ECO:0000256" key="5">
    <source>
        <dbReference type="ARBA" id="ARBA00022605"/>
    </source>
</evidence>
<dbReference type="Gene3D" id="3.30.70.1150">
    <property type="entry name" value="ACT-like. Chain A, domain 2"/>
    <property type="match status" value="1"/>
</dbReference>
<evidence type="ECO:0000256" key="7">
    <source>
        <dbReference type="ARBA" id="ARBA00048670"/>
    </source>
</evidence>
<dbReference type="SUPFAM" id="SSF55021">
    <property type="entry name" value="ACT-like"/>
    <property type="match status" value="2"/>
</dbReference>
<accession>A0ABT6BDJ0</accession>
<keyword evidence="11" id="KW-1185">Reference proteome</keyword>
<dbReference type="Gene3D" id="3.30.70.260">
    <property type="match status" value="1"/>
</dbReference>
<dbReference type="EMBL" id="JARJJS010000004">
    <property type="protein sequence ID" value="MDF4026225.1"/>
    <property type="molecule type" value="Genomic_DNA"/>
</dbReference>
<evidence type="ECO:0000256" key="8">
    <source>
        <dbReference type="RuleBase" id="RU368092"/>
    </source>
</evidence>
<gene>
    <name evidence="10" type="primary">ilvN</name>
    <name evidence="10" type="ORF">P3W24_14715</name>
</gene>
<evidence type="ECO:0000259" key="9">
    <source>
        <dbReference type="PROSITE" id="PS51671"/>
    </source>
</evidence>
<dbReference type="PROSITE" id="PS51671">
    <property type="entry name" value="ACT"/>
    <property type="match status" value="1"/>
</dbReference>
<comment type="pathway">
    <text evidence="1 8">Amino-acid biosynthesis; L-isoleucine biosynthesis; L-isoleucine from 2-oxobutanoate: step 1/4.</text>
</comment>
<name>A0ABT6BDJ0_9GAMM</name>